<evidence type="ECO:0000256" key="5">
    <source>
        <dbReference type="RuleBase" id="RU000477"/>
    </source>
</evidence>
<feature type="transmembrane region" description="Helical" evidence="6">
    <location>
        <begin position="167"/>
        <end position="190"/>
    </location>
</feature>
<feature type="transmembrane region" description="Helical" evidence="6">
    <location>
        <begin position="42"/>
        <end position="59"/>
    </location>
</feature>
<evidence type="ECO:0000256" key="1">
    <source>
        <dbReference type="ARBA" id="ARBA00004141"/>
    </source>
</evidence>
<evidence type="ECO:0000256" key="3">
    <source>
        <dbReference type="ARBA" id="ARBA00022989"/>
    </source>
</evidence>
<dbReference type="PANTHER" id="PTHR47720:SF1">
    <property type="entry name" value="AQUAPORIN SIP2-1-RELATED"/>
    <property type="match status" value="1"/>
</dbReference>
<dbReference type="Proteomes" id="UP001157006">
    <property type="component" value="Chromosome 1S"/>
</dbReference>
<dbReference type="InterPro" id="IPR044226">
    <property type="entry name" value="SIP2-1-like"/>
</dbReference>
<dbReference type="Gene3D" id="1.20.1080.10">
    <property type="entry name" value="Glycerol uptake facilitator protein"/>
    <property type="match status" value="1"/>
</dbReference>
<dbReference type="GO" id="GO:0015267">
    <property type="term" value="F:channel activity"/>
    <property type="evidence" value="ECO:0007669"/>
    <property type="project" value="InterPro"/>
</dbReference>
<dbReference type="InterPro" id="IPR000425">
    <property type="entry name" value="MIP"/>
</dbReference>
<dbReference type="GO" id="GO:0016020">
    <property type="term" value="C:membrane"/>
    <property type="evidence" value="ECO:0007669"/>
    <property type="project" value="UniProtKB-SubCell"/>
</dbReference>
<proteinExistence type="inferred from homology"/>
<dbReference type="Pfam" id="PF00230">
    <property type="entry name" value="MIP"/>
    <property type="match status" value="1"/>
</dbReference>
<evidence type="ECO:0008006" key="9">
    <source>
        <dbReference type="Google" id="ProtNLM"/>
    </source>
</evidence>
<feature type="transmembrane region" description="Helical" evidence="6">
    <location>
        <begin position="12"/>
        <end position="30"/>
    </location>
</feature>
<name>A0AAV0ZCC9_VICFA</name>
<sequence length="238" mass="26410">MGRKKLVVASDFALSFMWVCSGVLLKSFVIKNMTFSHSHFGEIVKISFSIANMFFYAFLSKLFRGGANNPLATLVDAISGDFHNFLFCIGSRIPAQVIGYIVGVKLLIHNIPEVGRGPRLNVNIALGALTEGLLTFVIVIISLGLAATKIRRNFFMKTWISSLIKIILHKLGSGLTGGCMNPASVMGWAYARGDHITKEHLFVYWLAPIEATILAVWTFKLLVQHMRKDKTCSKRKSD</sequence>
<protein>
    <recommendedName>
        <fullName evidence="9">Aquaporin SIP2-1</fullName>
    </recommendedName>
</protein>
<dbReference type="InterPro" id="IPR023271">
    <property type="entry name" value="Aquaporin-like"/>
</dbReference>
<comment type="subcellular location">
    <subcellularLocation>
        <location evidence="1">Membrane</location>
        <topology evidence="1">Multi-pass membrane protein</topology>
    </subcellularLocation>
</comment>
<keyword evidence="2 5" id="KW-0812">Transmembrane</keyword>
<evidence type="ECO:0000256" key="2">
    <source>
        <dbReference type="ARBA" id="ARBA00022692"/>
    </source>
</evidence>
<evidence type="ECO:0000313" key="7">
    <source>
        <dbReference type="EMBL" id="CAI8593567.1"/>
    </source>
</evidence>
<dbReference type="AlphaFoldDB" id="A0AAV0ZCC9"/>
<dbReference type="PRINTS" id="PR00783">
    <property type="entry name" value="MINTRINSICP"/>
</dbReference>
<evidence type="ECO:0000256" key="6">
    <source>
        <dbReference type="SAM" id="Phobius"/>
    </source>
</evidence>
<evidence type="ECO:0000256" key="4">
    <source>
        <dbReference type="ARBA" id="ARBA00023136"/>
    </source>
</evidence>
<comment type="similarity">
    <text evidence="5">Belongs to the MIP/aquaporin (TC 1.A.8) family.</text>
</comment>
<gene>
    <name evidence="7" type="ORF">VFH_I097720</name>
</gene>
<accession>A0AAV0ZCC9</accession>
<reference evidence="7 8" key="1">
    <citation type="submission" date="2023-01" db="EMBL/GenBank/DDBJ databases">
        <authorList>
            <person name="Kreplak J."/>
        </authorList>
    </citation>
    <scope>NUCLEOTIDE SEQUENCE [LARGE SCALE GENOMIC DNA]</scope>
</reference>
<organism evidence="7 8">
    <name type="scientific">Vicia faba</name>
    <name type="common">Broad bean</name>
    <name type="synonym">Faba vulgaris</name>
    <dbReference type="NCBI Taxonomy" id="3906"/>
    <lineage>
        <taxon>Eukaryota</taxon>
        <taxon>Viridiplantae</taxon>
        <taxon>Streptophyta</taxon>
        <taxon>Embryophyta</taxon>
        <taxon>Tracheophyta</taxon>
        <taxon>Spermatophyta</taxon>
        <taxon>Magnoliopsida</taxon>
        <taxon>eudicotyledons</taxon>
        <taxon>Gunneridae</taxon>
        <taxon>Pentapetalae</taxon>
        <taxon>rosids</taxon>
        <taxon>fabids</taxon>
        <taxon>Fabales</taxon>
        <taxon>Fabaceae</taxon>
        <taxon>Papilionoideae</taxon>
        <taxon>50 kb inversion clade</taxon>
        <taxon>NPAAA clade</taxon>
        <taxon>Hologalegina</taxon>
        <taxon>IRL clade</taxon>
        <taxon>Fabeae</taxon>
        <taxon>Vicia</taxon>
    </lineage>
</organism>
<dbReference type="SUPFAM" id="SSF81338">
    <property type="entry name" value="Aquaporin-like"/>
    <property type="match status" value="1"/>
</dbReference>
<keyword evidence="5" id="KW-0813">Transport</keyword>
<keyword evidence="3 6" id="KW-1133">Transmembrane helix</keyword>
<feature type="transmembrane region" description="Helical" evidence="6">
    <location>
        <begin position="124"/>
        <end position="146"/>
    </location>
</feature>
<feature type="transmembrane region" description="Helical" evidence="6">
    <location>
        <begin position="202"/>
        <end position="223"/>
    </location>
</feature>
<dbReference type="PANTHER" id="PTHR47720">
    <property type="entry name" value="AQUAPORIN SIP2-1-RELATED"/>
    <property type="match status" value="1"/>
</dbReference>
<keyword evidence="8" id="KW-1185">Reference proteome</keyword>
<keyword evidence="4 6" id="KW-0472">Membrane</keyword>
<evidence type="ECO:0000313" key="8">
    <source>
        <dbReference type="Proteomes" id="UP001157006"/>
    </source>
</evidence>
<dbReference type="EMBL" id="OX451735">
    <property type="protein sequence ID" value="CAI8593567.1"/>
    <property type="molecule type" value="Genomic_DNA"/>
</dbReference>